<dbReference type="InterPro" id="IPR000933">
    <property type="entry name" value="Glyco_hydro_29"/>
</dbReference>
<dbReference type="EC" id="3.2.1.51" evidence="3"/>
<name>S0FTY1_RUMCE</name>
<accession>S0FTY1</accession>
<comment type="similarity">
    <text evidence="2">Belongs to the glycosyl hydrolase 29 family.</text>
</comment>
<gene>
    <name evidence="8" type="ORF">CTER_0187</name>
</gene>
<evidence type="ECO:0000256" key="5">
    <source>
        <dbReference type="ARBA" id="ARBA00022801"/>
    </source>
</evidence>
<evidence type="ECO:0000313" key="9">
    <source>
        <dbReference type="Proteomes" id="UP000014155"/>
    </source>
</evidence>
<dbReference type="AlphaFoldDB" id="S0FTY1"/>
<sequence length="334" mass="39117">MAEYISMIPDTKPSEAQKEQIERKFGMFLHFGINTFANVEWSEGNIPAAVYNPSAIDADQWVRVAYEAGMNYVILITKHHDGFCLWDSKYTDYSVANSGNRTDVIREVVNACSKYGIKLGLYYSLWDRHEPTYEKDFDNGYIQYMCDQLTELLDGRYGEIVELWFDGAWDKFHRQWQFDRVYDLIKRLQPKCQVGINHTIGDHYDRLGDPDQRYLPENYQLLDPIRNFPSDFRLWDPYIGREDDPKLYTFGGNTYYMPFEATICSREGFSWFYSDIYESKPLIDAGYIIKSYTQLVKQDNIMVVNMPPDIHGRLTKGDIDNLMLVADGLGIRRK</sequence>
<dbReference type="InterPro" id="IPR017853">
    <property type="entry name" value="GH"/>
</dbReference>
<dbReference type="GO" id="GO:0004560">
    <property type="term" value="F:alpha-L-fucosidase activity"/>
    <property type="evidence" value="ECO:0007669"/>
    <property type="project" value="InterPro"/>
</dbReference>
<dbReference type="RefSeq" id="WP_004623577.1">
    <property type="nucleotide sequence ID" value="NZ_AORV01000015.1"/>
</dbReference>
<evidence type="ECO:0000256" key="4">
    <source>
        <dbReference type="ARBA" id="ARBA00022729"/>
    </source>
</evidence>
<evidence type="ECO:0000256" key="1">
    <source>
        <dbReference type="ARBA" id="ARBA00004071"/>
    </source>
</evidence>
<comment type="caution">
    <text evidence="8">The sequence shown here is derived from an EMBL/GenBank/DDBJ whole genome shotgun (WGS) entry which is preliminary data.</text>
</comment>
<dbReference type="GO" id="GO:0006004">
    <property type="term" value="P:fucose metabolic process"/>
    <property type="evidence" value="ECO:0007669"/>
    <property type="project" value="InterPro"/>
</dbReference>
<keyword evidence="6" id="KW-0326">Glycosidase</keyword>
<dbReference type="PANTHER" id="PTHR10030:SF37">
    <property type="entry name" value="ALPHA-L-FUCOSIDASE-RELATED"/>
    <property type="match status" value="1"/>
</dbReference>
<evidence type="ECO:0000256" key="3">
    <source>
        <dbReference type="ARBA" id="ARBA00012662"/>
    </source>
</evidence>
<dbReference type="InterPro" id="IPR016286">
    <property type="entry name" value="FUC_metazoa-typ"/>
</dbReference>
<dbReference type="GO" id="GO:0005764">
    <property type="term" value="C:lysosome"/>
    <property type="evidence" value="ECO:0007669"/>
    <property type="project" value="TreeGrafter"/>
</dbReference>
<dbReference type="eggNOG" id="COG3669">
    <property type="taxonomic scope" value="Bacteria"/>
</dbReference>
<evidence type="ECO:0000313" key="8">
    <source>
        <dbReference type="EMBL" id="EMS73786.1"/>
    </source>
</evidence>
<dbReference type="Gene3D" id="3.20.20.80">
    <property type="entry name" value="Glycosidases"/>
    <property type="match status" value="1"/>
</dbReference>
<feature type="domain" description="Glycoside hydrolase family 29 N-terminal" evidence="7">
    <location>
        <begin position="22"/>
        <end position="322"/>
    </location>
</feature>
<keyword evidence="5" id="KW-0378">Hydrolase</keyword>
<comment type="function">
    <text evidence="1">Alpha-L-fucosidase is responsible for hydrolyzing the alpha-1,6-linked fucose joined to the reducing-end N-acetylglucosamine of the carbohydrate moieties of glycoproteins.</text>
</comment>
<dbReference type="PRINTS" id="PR00741">
    <property type="entry name" value="GLHYDRLASE29"/>
</dbReference>
<organism evidence="8 9">
    <name type="scientific">Ruminiclostridium cellobioparum subsp. termitidis CT1112</name>
    <dbReference type="NCBI Taxonomy" id="1195236"/>
    <lineage>
        <taxon>Bacteria</taxon>
        <taxon>Bacillati</taxon>
        <taxon>Bacillota</taxon>
        <taxon>Clostridia</taxon>
        <taxon>Eubacteriales</taxon>
        <taxon>Oscillospiraceae</taxon>
        <taxon>Ruminiclostridium</taxon>
    </lineage>
</organism>
<evidence type="ECO:0000256" key="2">
    <source>
        <dbReference type="ARBA" id="ARBA00007951"/>
    </source>
</evidence>
<dbReference type="Pfam" id="PF01120">
    <property type="entry name" value="Alpha_L_fucos"/>
    <property type="match status" value="1"/>
</dbReference>
<dbReference type="InterPro" id="IPR057739">
    <property type="entry name" value="Glyco_hydro_29_N"/>
</dbReference>
<dbReference type="Proteomes" id="UP000014155">
    <property type="component" value="Unassembled WGS sequence"/>
</dbReference>
<dbReference type="PATRIC" id="fig|1195236.3.peg.487"/>
<protein>
    <recommendedName>
        <fullName evidence="3">alpha-L-fucosidase</fullName>
        <ecNumber evidence="3">3.2.1.51</ecNumber>
    </recommendedName>
</protein>
<dbReference type="PANTHER" id="PTHR10030">
    <property type="entry name" value="ALPHA-L-FUCOSIDASE"/>
    <property type="match status" value="1"/>
</dbReference>
<dbReference type="EMBL" id="AORV01000015">
    <property type="protein sequence ID" value="EMS73786.1"/>
    <property type="molecule type" value="Genomic_DNA"/>
</dbReference>
<dbReference type="SMART" id="SM00812">
    <property type="entry name" value="Alpha_L_fucos"/>
    <property type="match status" value="1"/>
</dbReference>
<evidence type="ECO:0000259" key="7">
    <source>
        <dbReference type="Pfam" id="PF01120"/>
    </source>
</evidence>
<evidence type="ECO:0000256" key="6">
    <source>
        <dbReference type="ARBA" id="ARBA00023295"/>
    </source>
</evidence>
<keyword evidence="4" id="KW-0732">Signal</keyword>
<proteinExistence type="inferred from homology"/>
<dbReference type="STRING" id="1195236.CTER_0187"/>
<dbReference type="SUPFAM" id="SSF51445">
    <property type="entry name" value="(Trans)glycosidases"/>
    <property type="match status" value="1"/>
</dbReference>
<dbReference type="GO" id="GO:0016139">
    <property type="term" value="P:glycoside catabolic process"/>
    <property type="evidence" value="ECO:0007669"/>
    <property type="project" value="TreeGrafter"/>
</dbReference>
<reference evidence="8 9" key="1">
    <citation type="journal article" date="2013" name="Genome Announc.">
        <title>Draft Genome Sequence of the Cellulolytic, Mesophilic, Anaerobic Bacterium Clostridium termitidis Strain CT1112 (DSM 5398).</title>
        <authorList>
            <person name="Lal S."/>
            <person name="Ramachandran U."/>
            <person name="Zhang X."/>
            <person name="Munir R."/>
            <person name="Sparling R."/>
            <person name="Levin D.B."/>
        </authorList>
    </citation>
    <scope>NUCLEOTIDE SEQUENCE [LARGE SCALE GENOMIC DNA]</scope>
    <source>
        <strain evidence="8 9">CT1112</strain>
    </source>
</reference>
<keyword evidence="9" id="KW-1185">Reference proteome</keyword>